<feature type="transmembrane region" description="Helical" evidence="8">
    <location>
        <begin position="158"/>
        <end position="175"/>
    </location>
</feature>
<dbReference type="InterPro" id="IPR018495">
    <property type="entry name" value="Succ_DH_cyt_bsu_CS"/>
</dbReference>
<keyword evidence="10" id="KW-1185">Reference proteome</keyword>
<dbReference type="GO" id="GO:0006099">
    <property type="term" value="P:tricarboxylic acid cycle"/>
    <property type="evidence" value="ECO:0007669"/>
    <property type="project" value="InterPro"/>
</dbReference>
<keyword evidence="5 8" id="KW-1133">Transmembrane helix</keyword>
<evidence type="ECO:0000256" key="2">
    <source>
        <dbReference type="ARBA" id="ARBA00022617"/>
    </source>
</evidence>
<dbReference type="Proteomes" id="UP000799291">
    <property type="component" value="Unassembled WGS sequence"/>
</dbReference>
<name>A0A6G1J4G1_9PLEO</name>
<dbReference type="InterPro" id="IPR014314">
    <property type="entry name" value="Succ_DH_cytb556"/>
</dbReference>
<comment type="subcellular location">
    <subcellularLocation>
        <location evidence="1">Membrane</location>
        <topology evidence="1">Multi-pass membrane protein</topology>
    </subcellularLocation>
</comment>
<keyword evidence="2" id="KW-0349">Heme</keyword>
<dbReference type="GO" id="GO:0005739">
    <property type="term" value="C:mitochondrion"/>
    <property type="evidence" value="ECO:0007669"/>
    <property type="project" value="GOC"/>
</dbReference>
<dbReference type="AlphaFoldDB" id="A0A6G1J4G1"/>
<feature type="transmembrane region" description="Helical" evidence="8">
    <location>
        <begin position="77"/>
        <end position="96"/>
    </location>
</feature>
<dbReference type="PROSITE" id="PS01001">
    <property type="entry name" value="SDH_CYT_2"/>
    <property type="match status" value="1"/>
</dbReference>
<dbReference type="EMBL" id="MU005579">
    <property type="protein sequence ID" value="KAF2685402.1"/>
    <property type="molecule type" value="Genomic_DNA"/>
</dbReference>
<dbReference type="CDD" id="cd03499">
    <property type="entry name" value="SQR_TypeC_SdhC"/>
    <property type="match status" value="1"/>
</dbReference>
<keyword evidence="3 8" id="KW-0812">Transmembrane</keyword>
<accession>A0A6G1J4G1</accession>
<evidence type="ECO:0000256" key="5">
    <source>
        <dbReference type="ARBA" id="ARBA00022989"/>
    </source>
</evidence>
<dbReference type="OrthoDB" id="588261at2759"/>
<evidence type="ECO:0000256" key="7">
    <source>
        <dbReference type="ARBA" id="ARBA00023136"/>
    </source>
</evidence>
<reference evidence="9" key="1">
    <citation type="journal article" date="2020" name="Stud. Mycol.">
        <title>101 Dothideomycetes genomes: a test case for predicting lifestyles and emergence of pathogens.</title>
        <authorList>
            <person name="Haridas S."/>
            <person name="Albert R."/>
            <person name="Binder M."/>
            <person name="Bloem J."/>
            <person name="Labutti K."/>
            <person name="Salamov A."/>
            <person name="Andreopoulos B."/>
            <person name="Baker S."/>
            <person name="Barry K."/>
            <person name="Bills G."/>
            <person name="Bluhm B."/>
            <person name="Cannon C."/>
            <person name="Castanera R."/>
            <person name="Culley D."/>
            <person name="Daum C."/>
            <person name="Ezra D."/>
            <person name="Gonzalez J."/>
            <person name="Henrissat B."/>
            <person name="Kuo A."/>
            <person name="Liang C."/>
            <person name="Lipzen A."/>
            <person name="Lutzoni F."/>
            <person name="Magnuson J."/>
            <person name="Mondo S."/>
            <person name="Nolan M."/>
            <person name="Ohm R."/>
            <person name="Pangilinan J."/>
            <person name="Park H.-J."/>
            <person name="Ramirez L."/>
            <person name="Alfaro M."/>
            <person name="Sun H."/>
            <person name="Tritt A."/>
            <person name="Yoshinaga Y."/>
            <person name="Zwiers L.-H."/>
            <person name="Turgeon B."/>
            <person name="Goodwin S."/>
            <person name="Spatafora J."/>
            <person name="Crous P."/>
            <person name="Grigoriev I."/>
        </authorList>
    </citation>
    <scope>NUCLEOTIDE SEQUENCE</scope>
    <source>
        <strain evidence="9">CBS 122367</strain>
    </source>
</reference>
<dbReference type="Pfam" id="PF01127">
    <property type="entry name" value="Sdh_cyt"/>
    <property type="match status" value="1"/>
</dbReference>
<dbReference type="SUPFAM" id="SSF81343">
    <property type="entry name" value="Fumarate reductase respiratory complex transmembrane subunits"/>
    <property type="match status" value="1"/>
</dbReference>
<dbReference type="GO" id="GO:0006121">
    <property type="term" value="P:mitochondrial electron transport, succinate to ubiquinone"/>
    <property type="evidence" value="ECO:0007669"/>
    <property type="project" value="TreeGrafter"/>
</dbReference>
<keyword evidence="4" id="KW-0479">Metal-binding</keyword>
<dbReference type="PANTHER" id="PTHR10978">
    <property type="entry name" value="SUCCINATE DEHYDROGENASE CYTOCHROME B560 SUBUNIT"/>
    <property type="match status" value="1"/>
</dbReference>
<organism evidence="9 10">
    <name type="scientific">Lentithecium fluviatile CBS 122367</name>
    <dbReference type="NCBI Taxonomy" id="1168545"/>
    <lineage>
        <taxon>Eukaryota</taxon>
        <taxon>Fungi</taxon>
        <taxon>Dikarya</taxon>
        <taxon>Ascomycota</taxon>
        <taxon>Pezizomycotina</taxon>
        <taxon>Dothideomycetes</taxon>
        <taxon>Pleosporomycetidae</taxon>
        <taxon>Pleosporales</taxon>
        <taxon>Massarineae</taxon>
        <taxon>Lentitheciaceae</taxon>
        <taxon>Lentithecium</taxon>
    </lineage>
</organism>
<evidence type="ECO:0000313" key="9">
    <source>
        <dbReference type="EMBL" id="KAF2685402.1"/>
    </source>
</evidence>
<proteinExistence type="predicted"/>
<gene>
    <name evidence="9" type="ORF">K458DRAFT_365781</name>
</gene>
<protein>
    <submittedName>
        <fullName evidence="9">Succinate dehydrogenase subunit C</fullName>
    </submittedName>
</protein>
<keyword evidence="7 8" id="KW-0472">Membrane</keyword>
<dbReference type="GO" id="GO:0009055">
    <property type="term" value="F:electron transfer activity"/>
    <property type="evidence" value="ECO:0007669"/>
    <property type="project" value="InterPro"/>
</dbReference>
<keyword evidence="6" id="KW-0408">Iron</keyword>
<dbReference type="PANTHER" id="PTHR10978:SF5">
    <property type="entry name" value="SUCCINATE DEHYDROGENASE CYTOCHROME B560 SUBUNIT, MITOCHONDRIAL"/>
    <property type="match status" value="1"/>
</dbReference>
<dbReference type="Gene3D" id="1.20.1300.10">
    <property type="entry name" value="Fumarate reductase/succinate dehydrogenase, transmembrane subunit"/>
    <property type="match status" value="1"/>
</dbReference>
<sequence>MASQRVFQLGLRRAVAPGFRVQPVGRMLQRRLAATSGGNEQSASEILAKQRLLRPVSPHLTIYKPQITWYGSGLNRITAVILSGGLYIFGIAYLAAPTLGWHLESPSMIAAVAAWPVWAKVSAKIAVGMPFFYHCLNGLRHLSWDVGVGFNNMTVQRTGWAAVAASAALTLYYAFST</sequence>
<dbReference type="GO" id="GO:0046872">
    <property type="term" value="F:metal ion binding"/>
    <property type="evidence" value="ECO:0007669"/>
    <property type="project" value="UniProtKB-KW"/>
</dbReference>
<dbReference type="NCBIfam" id="TIGR02970">
    <property type="entry name" value="succ_dehyd_cytB"/>
    <property type="match status" value="1"/>
</dbReference>
<evidence type="ECO:0000256" key="4">
    <source>
        <dbReference type="ARBA" id="ARBA00022723"/>
    </source>
</evidence>
<evidence type="ECO:0000256" key="3">
    <source>
        <dbReference type="ARBA" id="ARBA00022692"/>
    </source>
</evidence>
<dbReference type="GO" id="GO:0016020">
    <property type="term" value="C:membrane"/>
    <property type="evidence" value="ECO:0007669"/>
    <property type="project" value="UniProtKB-SubCell"/>
</dbReference>
<evidence type="ECO:0000256" key="1">
    <source>
        <dbReference type="ARBA" id="ARBA00004141"/>
    </source>
</evidence>
<evidence type="ECO:0000256" key="8">
    <source>
        <dbReference type="SAM" id="Phobius"/>
    </source>
</evidence>
<evidence type="ECO:0000313" key="10">
    <source>
        <dbReference type="Proteomes" id="UP000799291"/>
    </source>
</evidence>
<dbReference type="InterPro" id="IPR034804">
    <property type="entry name" value="SQR/QFR_C/D"/>
</dbReference>
<dbReference type="InterPro" id="IPR000701">
    <property type="entry name" value="SuccDH_FuR_B_TM-su"/>
</dbReference>
<evidence type="ECO:0000256" key="6">
    <source>
        <dbReference type="ARBA" id="ARBA00023004"/>
    </source>
</evidence>